<dbReference type="RefSeq" id="XP_018028218.1">
    <property type="nucleotide sequence ID" value="XM_018172729.2"/>
</dbReference>
<reference evidence="4" key="1">
    <citation type="submission" date="2025-08" db="UniProtKB">
        <authorList>
            <consortium name="RefSeq"/>
        </authorList>
    </citation>
    <scope>IDENTIFICATION</scope>
    <source>
        <tissue evidence="4">Whole organism</tissue>
    </source>
</reference>
<dbReference type="Pfam" id="PF01607">
    <property type="entry name" value="CBM_14"/>
    <property type="match status" value="2"/>
</dbReference>
<dbReference type="Gene3D" id="2.170.140.10">
    <property type="entry name" value="Chitin binding domain"/>
    <property type="match status" value="1"/>
</dbReference>
<dbReference type="AlphaFoldDB" id="A0A8B7PPT5"/>
<dbReference type="SMART" id="SM00494">
    <property type="entry name" value="ChtBD2"/>
    <property type="match status" value="3"/>
</dbReference>
<feature type="domain" description="Chitin-binding type-2" evidence="2">
    <location>
        <begin position="216"/>
        <end position="278"/>
    </location>
</feature>
<name>A0A8B7PPT5_HYAAZ</name>
<dbReference type="Proteomes" id="UP000694843">
    <property type="component" value="Unplaced"/>
</dbReference>
<feature type="region of interest" description="Disordered" evidence="1">
    <location>
        <begin position="157"/>
        <end position="222"/>
    </location>
</feature>
<evidence type="ECO:0000313" key="4">
    <source>
        <dbReference type="RefSeq" id="XP_018028218.1"/>
    </source>
</evidence>
<evidence type="ECO:0000259" key="2">
    <source>
        <dbReference type="PROSITE" id="PS50940"/>
    </source>
</evidence>
<dbReference type="GeneID" id="108683417"/>
<sequence>MPGMPPLPLPACTSPKVCSAGACVDGISDPNNPAAVCASNGASTTQFYSLKPACTSAVLCLGTNVAFIYNCTSGHYFNQILNSCKSLPVNHCEGVTTDGISASLTNCSNGVVCQGGAFVTEIQCGTGQVFNISQNGCIVRPASPKCPPMDGCTFASSGSLTTTRPPGQSSSTTTRPPGQSSSTTTRPPGQSSATSGSGSTSTTTPPTSSSTTTTKPAGCSASNVNKRYPHESKCERYYTCRLISGIYKYVELICSGTTVYNPTTGYCEPPTTTPSCRKSRSDAA</sequence>
<dbReference type="InterPro" id="IPR036508">
    <property type="entry name" value="Chitin-bd_dom_sf"/>
</dbReference>
<dbReference type="KEGG" id="hazt:108683417"/>
<feature type="domain" description="Chitin-binding type-2" evidence="2">
    <location>
        <begin position="89"/>
        <end position="148"/>
    </location>
</feature>
<dbReference type="OrthoDB" id="6395853at2759"/>
<evidence type="ECO:0000256" key="1">
    <source>
        <dbReference type="SAM" id="MobiDB-lite"/>
    </source>
</evidence>
<keyword evidence="3" id="KW-1185">Reference proteome</keyword>
<organism evidence="3 4">
    <name type="scientific">Hyalella azteca</name>
    <name type="common">Amphipod</name>
    <dbReference type="NCBI Taxonomy" id="294128"/>
    <lineage>
        <taxon>Eukaryota</taxon>
        <taxon>Metazoa</taxon>
        <taxon>Ecdysozoa</taxon>
        <taxon>Arthropoda</taxon>
        <taxon>Crustacea</taxon>
        <taxon>Multicrustacea</taxon>
        <taxon>Malacostraca</taxon>
        <taxon>Eumalacostraca</taxon>
        <taxon>Peracarida</taxon>
        <taxon>Amphipoda</taxon>
        <taxon>Senticaudata</taxon>
        <taxon>Talitrida</taxon>
        <taxon>Talitroidea</taxon>
        <taxon>Hyalellidae</taxon>
        <taxon>Hyalella</taxon>
    </lineage>
</organism>
<feature type="compositionally biased region" description="Low complexity" evidence="1">
    <location>
        <begin position="191"/>
        <end position="214"/>
    </location>
</feature>
<gene>
    <name evidence="4" type="primary">LOC108683417</name>
</gene>
<accession>A0A8B7PPT5</accession>
<proteinExistence type="predicted"/>
<dbReference type="SUPFAM" id="SSF57625">
    <property type="entry name" value="Invertebrate chitin-binding proteins"/>
    <property type="match status" value="2"/>
</dbReference>
<dbReference type="PROSITE" id="PS50940">
    <property type="entry name" value="CHIT_BIND_II"/>
    <property type="match status" value="3"/>
</dbReference>
<dbReference type="GO" id="GO:0005576">
    <property type="term" value="C:extracellular region"/>
    <property type="evidence" value="ECO:0007669"/>
    <property type="project" value="InterPro"/>
</dbReference>
<protein>
    <submittedName>
        <fullName evidence="4">A-agglutinin anchorage subunit</fullName>
    </submittedName>
</protein>
<evidence type="ECO:0000313" key="3">
    <source>
        <dbReference type="Proteomes" id="UP000694843"/>
    </source>
</evidence>
<dbReference type="InterPro" id="IPR002557">
    <property type="entry name" value="Chitin-bd_dom"/>
</dbReference>
<feature type="domain" description="Chitin-binding type-2" evidence="2">
    <location>
        <begin position="34"/>
        <end position="84"/>
    </location>
</feature>
<feature type="compositionally biased region" description="Polar residues" evidence="1">
    <location>
        <begin position="157"/>
        <end position="190"/>
    </location>
</feature>
<dbReference type="GO" id="GO:0008061">
    <property type="term" value="F:chitin binding"/>
    <property type="evidence" value="ECO:0007669"/>
    <property type="project" value="InterPro"/>
</dbReference>